<evidence type="ECO:0000313" key="2">
    <source>
        <dbReference type="Proteomes" id="UP000280819"/>
    </source>
</evidence>
<organism evidence="1 2">
    <name type="scientific">Arachnia propionica</name>
    <dbReference type="NCBI Taxonomy" id="1750"/>
    <lineage>
        <taxon>Bacteria</taxon>
        <taxon>Bacillati</taxon>
        <taxon>Actinomycetota</taxon>
        <taxon>Actinomycetes</taxon>
        <taxon>Propionibacteriales</taxon>
        <taxon>Propionibacteriaceae</taxon>
        <taxon>Arachnia</taxon>
    </lineage>
</organism>
<dbReference type="RefSeq" id="WP_124843033.1">
    <property type="nucleotide sequence ID" value="NZ_RQZG01000003.1"/>
</dbReference>
<gene>
    <name evidence="1" type="ORF">EII34_03620</name>
</gene>
<protein>
    <submittedName>
        <fullName evidence="1">Uncharacterized protein</fullName>
    </submittedName>
</protein>
<dbReference type="OrthoDB" id="4964806at2"/>
<sequence>MTGFEDFRNLPTIMDLTQEIEVMTALMNMPVEHLAEHVTKFCTLIDDLILSHHDSGYFEIRPANEGALLAFADWLEVILPQLRVPVGHTADAFRITYEDLLETYPQLRALDAEDNPDGPNAMRRDAEAAKELQAFWYMPREMSASVELAVIRALRAIPVDRLVAHRDEFVEIVERLDGSHGSSRGGMYGLTPHNEAEFHEFAAWLRRLAPSMGWEPERSWTFDMRFDQLARKNRSLREAAASGPQPGTPVVLQLAERVKEAGELEILGAGAAWKGISLVGRGWGFNAGRGWRVLNPDETLAYAWSTPGVEEQVTDLVGLSVAEVTPQSRVTMADPALRLSDDRWLEVFSRDPLTPWVMQLPNGTFTGAPTAPEWL</sequence>
<reference evidence="1 2" key="1">
    <citation type="submission" date="2018-11" db="EMBL/GenBank/DDBJ databases">
        <title>Genomes From Bacteria Associated with the Canine Oral Cavity: a Test Case for Automated Genome-Based Taxonomic Assignment.</title>
        <authorList>
            <person name="Coil D.A."/>
            <person name="Jospin G."/>
            <person name="Darling A.E."/>
            <person name="Wallis C."/>
            <person name="Davis I.J."/>
            <person name="Harris S."/>
            <person name="Eisen J.A."/>
            <person name="Holcombe L.J."/>
            <person name="O'Flynn C."/>
        </authorList>
    </citation>
    <scope>NUCLEOTIDE SEQUENCE [LARGE SCALE GENOMIC DNA]</scope>
    <source>
        <strain evidence="1 2">OH887_COT-365</strain>
    </source>
</reference>
<comment type="caution">
    <text evidence="1">The sequence shown here is derived from an EMBL/GenBank/DDBJ whole genome shotgun (WGS) entry which is preliminary data.</text>
</comment>
<dbReference type="AlphaFoldDB" id="A0A3P1T9V9"/>
<name>A0A3P1T9V9_9ACTN</name>
<dbReference type="Proteomes" id="UP000280819">
    <property type="component" value="Unassembled WGS sequence"/>
</dbReference>
<proteinExistence type="predicted"/>
<accession>A0A3P1T9V9</accession>
<dbReference type="EMBL" id="RQZG01000003">
    <property type="protein sequence ID" value="RRD06224.1"/>
    <property type="molecule type" value="Genomic_DNA"/>
</dbReference>
<evidence type="ECO:0000313" key="1">
    <source>
        <dbReference type="EMBL" id="RRD06224.1"/>
    </source>
</evidence>